<evidence type="ECO:0000313" key="11">
    <source>
        <dbReference type="Proteomes" id="UP000236370"/>
    </source>
</evidence>
<dbReference type="EMBL" id="NBAG03000224">
    <property type="protein sequence ID" value="PNI75099.1"/>
    <property type="molecule type" value="Genomic_DNA"/>
</dbReference>
<dbReference type="PANTHER" id="PTHR31158:SF3">
    <property type="entry name" value="DUAL OXIDASE MATURATION FACTOR 1"/>
    <property type="match status" value="1"/>
</dbReference>
<dbReference type="GO" id="GO:0015031">
    <property type="term" value="P:protein transport"/>
    <property type="evidence" value="ECO:0007669"/>
    <property type="project" value="InterPro"/>
</dbReference>
<evidence type="ECO:0000256" key="4">
    <source>
        <dbReference type="ARBA" id="ARBA00022989"/>
    </source>
</evidence>
<reference evidence="9 11" key="1">
    <citation type="submission" date="2017-12" db="EMBL/GenBank/DDBJ databases">
        <title>High-resolution comparative analysis of great ape genomes.</title>
        <authorList>
            <person name="Pollen A."/>
            <person name="Hastie A."/>
            <person name="Hormozdiari F."/>
            <person name="Dougherty M."/>
            <person name="Liu R."/>
            <person name="Chaisson M."/>
            <person name="Hoppe E."/>
            <person name="Hill C."/>
            <person name="Pang A."/>
            <person name="Hillier L."/>
            <person name="Baker C."/>
            <person name="Armstrong J."/>
            <person name="Shendure J."/>
            <person name="Paten B."/>
            <person name="Wilson R."/>
            <person name="Chao H."/>
            <person name="Schneider V."/>
            <person name="Ventura M."/>
            <person name="Kronenberg Z."/>
            <person name="Murali S."/>
            <person name="Gordon D."/>
            <person name="Cantsilieris S."/>
            <person name="Munson K."/>
            <person name="Nelson B."/>
            <person name="Raja A."/>
            <person name="Underwood J."/>
            <person name="Diekhans M."/>
            <person name="Fiddes I."/>
            <person name="Haussler D."/>
            <person name="Eichler E."/>
        </authorList>
    </citation>
    <scope>NUCLEOTIDE SEQUENCE [LARGE SCALE GENOMIC DNA]</scope>
    <source>
        <strain evidence="9">Yerkes chimp pedigree #C0471</strain>
        <tissue evidence="9">Blood</tissue>
    </source>
</reference>
<evidence type="ECO:0000256" key="8">
    <source>
        <dbReference type="SAM" id="Phobius"/>
    </source>
</evidence>
<accession>A0A2J8NTJ7</accession>
<evidence type="ECO:0000256" key="1">
    <source>
        <dbReference type="ARBA" id="ARBA00004141"/>
    </source>
</evidence>
<protein>
    <submittedName>
        <fullName evidence="9">DUOXA1 isoform 10</fullName>
    </submittedName>
    <submittedName>
        <fullName evidence="10">DUOXA1 isoform 11</fullName>
    </submittedName>
</protein>
<dbReference type="Pfam" id="PF10204">
    <property type="entry name" value="DuoxA"/>
    <property type="match status" value="1"/>
</dbReference>
<organism evidence="9 11">
    <name type="scientific">Pan troglodytes</name>
    <name type="common">Chimpanzee</name>
    <dbReference type="NCBI Taxonomy" id="9598"/>
    <lineage>
        <taxon>Eukaryota</taxon>
        <taxon>Metazoa</taxon>
        <taxon>Chordata</taxon>
        <taxon>Craniata</taxon>
        <taxon>Vertebrata</taxon>
        <taxon>Euteleostomi</taxon>
        <taxon>Mammalia</taxon>
        <taxon>Eutheria</taxon>
        <taxon>Euarchontoglires</taxon>
        <taxon>Primates</taxon>
        <taxon>Haplorrhini</taxon>
        <taxon>Catarrhini</taxon>
        <taxon>Hominidae</taxon>
        <taxon>Pan</taxon>
    </lineage>
</organism>
<proteinExistence type="inferred from homology"/>
<dbReference type="InterPro" id="IPR018469">
    <property type="entry name" value="Dual_oxidase_maturation_fac"/>
</dbReference>
<feature type="region of interest" description="Disordered" evidence="7">
    <location>
        <begin position="474"/>
        <end position="509"/>
    </location>
</feature>
<feature type="transmembrane region" description="Helical" evidence="8">
    <location>
        <begin position="24"/>
        <end position="45"/>
    </location>
</feature>
<comment type="caution">
    <text evidence="9">The sequence shown here is derived from an EMBL/GenBank/DDBJ whole genome shotgun (WGS) entry which is preliminary data.</text>
</comment>
<feature type="transmembrane region" description="Helical" evidence="8">
    <location>
        <begin position="179"/>
        <end position="198"/>
    </location>
</feature>
<name>A0A2J8NTJ7_PANTR</name>
<keyword evidence="5 8" id="KW-0472">Membrane</keyword>
<dbReference type="EMBL" id="NBAG03000224">
    <property type="protein sequence ID" value="PNI75098.1"/>
    <property type="molecule type" value="Genomic_DNA"/>
</dbReference>
<keyword evidence="3 8" id="KW-0812">Transmembrane</keyword>
<evidence type="ECO:0000256" key="3">
    <source>
        <dbReference type="ARBA" id="ARBA00022692"/>
    </source>
</evidence>
<keyword evidence="6" id="KW-0325">Glycoprotein</keyword>
<comment type="similarity">
    <text evidence="2">Belongs to the DUOXA family.</text>
</comment>
<evidence type="ECO:0000256" key="2">
    <source>
        <dbReference type="ARBA" id="ARBA00009816"/>
    </source>
</evidence>
<evidence type="ECO:0000313" key="9">
    <source>
        <dbReference type="EMBL" id="PNI75098.1"/>
    </source>
</evidence>
<evidence type="ECO:0000256" key="7">
    <source>
        <dbReference type="SAM" id="MobiDB-lite"/>
    </source>
</evidence>
<dbReference type="Proteomes" id="UP000236370">
    <property type="component" value="Unassembled WGS sequence"/>
</dbReference>
<keyword evidence="4 8" id="KW-1133">Transmembrane helix</keyword>
<dbReference type="PANTHER" id="PTHR31158">
    <property type="entry name" value="DUAL OXIDASE 2"/>
    <property type="match status" value="1"/>
</dbReference>
<dbReference type="GO" id="GO:0005789">
    <property type="term" value="C:endoplasmic reticulum membrane"/>
    <property type="evidence" value="ECO:0007669"/>
    <property type="project" value="InterPro"/>
</dbReference>
<feature type="transmembrane region" description="Helical" evidence="8">
    <location>
        <begin position="52"/>
        <end position="72"/>
    </location>
</feature>
<evidence type="ECO:0000256" key="5">
    <source>
        <dbReference type="ARBA" id="ARBA00023136"/>
    </source>
</evidence>
<feature type="transmembrane region" description="Helical" evidence="8">
    <location>
        <begin position="210"/>
        <end position="230"/>
    </location>
</feature>
<comment type="subcellular location">
    <subcellularLocation>
        <location evidence="1">Membrane</location>
        <topology evidence="1">Multi-pass membrane protein</topology>
    </subcellularLocation>
</comment>
<evidence type="ECO:0000313" key="10">
    <source>
        <dbReference type="EMBL" id="PNI75099.1"/>
    </source>
</evidence>
<feature type="transmembrane region" description="Helical" evidence="8">
    <location>
        <begin position="250"/>
        <end position="271"/>
    </location>
</feature>
<evidence type="ECO:0000256" key="6">
    <source>
        <dbReference type="ARBA" id="ARBA00023180"/>
    </source>
</evidence>
<dbReference type="AlphaFoldDB" id="A0A2J8NTJ7"/>
<gene>
    <name evidence="9" type="ORF">CK820_G0008711</name>
</gene>
<sequence>MATLGHTFPFYAGPKPTFPMDTTLASIIMIFLTALATFIVILPGIRGKMRLFWLLRVVTSLFIGAAILAVNFSSEWSVGQVSTNTSYKAFSSEWISADIGLQVGLGGVNITLTGTPVQQLNETINYNEEFTWRLGENYAEEYAKALEKGLPDPVLYLAEKFTPRSPCGLYRQYRLAGHYTSAMLWVAFLCWLLANVMLSMPVLVYGGYMLLATGIFQLLALLFFSMATSLTSPCPLHLGASVLHTHHGPAFWITLTTGLLCVLLGLAMAVAHRMQPHRLKAFFNQSVDEDPMLEWSPEEGGLLSPRYRSMADSPGSQDIPLSEASSTKAYSRPRRLSLVPADVRGLAPAALSALPGALLAQAWRALLPVLRCPKAGKESRLGPPHSPWRFGPEGCEERWAEHSGDSPRPLRGRGTGRLWRWGSKERRACGVRAMLPRLVSNSGLKRPSCLDLPKCWDYRRDARAFFHLLEPTPYVTSPGPPHTSNLDYMKHGKTPDPSEPPHFSSVKWS</sequence>